<evidence type="ECO:0000313" key="3">
    <source>
        <dbReference type="Proteomes" id="UP000464214"/>
    </source>
</evidence>
<dbReference type="AlphaFoldDB" id="A0A6P1NUL3"/>
<gene>
    <name evidence="2" type="ORF">GU926_08885</name>
</gene>
<organism evidence="2 3">
    <name type="scientific">Nibribacter ruber</name>
    <dbReference type="NCBI Taxonomy" id="2698458"/>
    <lineage>
        <taxon>Bacteria</taxon>
        <taxon>Pseudomonadati</taxon>
        <taxon>Bacteroidota</taxon>
        <taxon>Cytophagia</taxon>
        <taxon>Cytophagales</taxon>
        <taxon>Hymenobacteraceae</taxon>
        <taxon>Nibribacter</taxon>
    </lineage>
</organism>
<dbReference type="EMBL" id="CP047897">
    <property type="protein sequence ID" value="QHL87546.1"/>
    <property type="molecule type" value="Genomic_DNA"/>
</dbReference>
<keyword evidence="1" id="KW-0732">Signal</keyword>
<dbReference type="RefSeq" id="WP_160691056.1">
    <property type="nucleotide sequence ID" value="NZ_CP047897.1"/>
</dbReference>
<keyword evidence="3" id="KW-1185">Reference proteome</keyword>
<dbReference type="Proteomes" id="UP000464214">
    <property type="component" value="Chromosome"/>
</dbReference>
<sequence length="325" mass="37886">MIKKLLSLLIILFVNLCAYAQDEDIPYNLNRAYLNGVDGYKTIKVTTTYDSGDYRVEDYHLYNSLNQNYLTLSYFMDTLSSKYTFDFDAKGRVVKQINWGMTIRDWDKTYHDINKIFWITTYDYYSSGRIKTVTNTWFNESGPESRTVILYRYDAKLNILEEETINYDLDSLTSKLYFEPNSVKLAENQNIPSVRKSTKKYIQQKNKTIIENYQDGTLKTRAIVVNSNKTTTEKLTDLTGKILRVTTISYNSLGKKVKEEISGDKDISDLEEYGDGYGNDLISYAYNKQHLLSMITYGNKAEKGKQFVKFEYYRELLQPSKPGKH</sequence>
<protein>
    <recommendedName>
        <fullName evidence="4">DUF4595 domain-containing protein</fullName>
    </recommendedName>
</protein>
<name>A0A6P1NUL3_9BACT</name>
<reference evidence="2 3" key="1">
    <citation type="submission" date="2020-01" db="EMBL/GenBank/DDBJ databases">
        <authorList>
            <person name="Kim M."/>
        </authorList>
    </citation>
    <scope>NUCLEOTIDE SEQUENCE [LARGE SCALE GENOMIC DNA]</scope>
    <source>
        <strain evidence="2 3">BT10</strain>
    </source>
</reference>
<dbReference type="KEGG" id="nib:GU926_08885"/>
<accession>A0A6P1NUL3</accession>
<proteinExistence type="predicted"/>
<feature type="chain" id="PRO_5026850484" description="DUF4595 domain-containing protein" evidence="1">
    <location>
        <begin position="21"/>
        <end position="325"/>
    </location>
</feature>
<feature type="signal peptide" evidence="1">
    <location>
        <begin position="1"/>
        <end position="20"/>
    </location>
</feature>
<evidence type="ECO:0008006" key="4">
    <source>
        <dbReference type="Google" id="ProtNLM"/>
    </source>
</evidence>
<evidence type="ECO:0000313" key="2">
    <source>
        <dbReference type="EMBL" id="QHL87546.1"/>
    </source>
</evidence>
<evidence type="ECO:0000256" key="1">
    <source>
        <dbReference type="SAM" id="SignalP"/>
    </source>
</evidence>